<evidence type="ECO:0000256" key="1">
    <source>
        <dbReference type="ARBA" id="ARBA00004245"/>
    </source>
</evidence>
<feature type="domain" description="Katanin p80 subunit C-terminal" evidence="5">
    <location>
        <begin position="552"/>
        <end position="664"/>
    </location>
</feature>
<organism evidence="6 7">
    <name type="scientific">Haemonchus contortus</name>
    <name type="common">Barber pole worm</name>
    <dbReference type="NCBI Taxonomy" id="6289"/>
    <lineage>
        <taxon>Eukaryota</taxon>
        <taxon>Metazoa</taxon>
        <taxon>Ecdysozoa</taxon>
        <taxon>Nematoda</taxon>
        <taxon>Chromadorea</taxon>
        <taxon>Rhabditida</taxon>
        <taxon>Rhabditina</taxon>
        <taxon>Rhabditomorpha</taxon>
        <taxon>Strongyloidea</taxon>
        <taxon>Trichostrongylidae</taxon>
        <taxon>Haemonchus</taxon>
    </lineage>
</organism>
<dbReference type="Proteomes" id="UP000025227">
    <property type="component" value="Unplaced"/>
</dbReference>
<accession>A0A7I4XX94</accession>
<dbReference type="SMART" id="SM00320">
    <property type="entry name" value="WD40"/>
    <property type="match status" value="4"/>
</dbReference>
<dbReference type="InterPro" id="IPR015943">
    <property type="entry name" value="WD40/YVTN_repeat-like_dom_sf"/>
</dbReference>
<evidence type="ECO:0000313" key="7">
    <source>
        <dbReference type="WBParaSite" id="HCON_00020030-00001"/>
    </source>
</evidence>
<dbReference type="SUPFAM" id="SSF50978">
    <property type="entry name" value="WD40 repeat-like"/>
    <property type="match status" value="1"/>
</dbReference>
<keyword evidence="6" id="KW-1185">Reference proteome</keyword>
<feature type="compositionally biased region" description="Polar residues" evidence="4">
    <location>
        <begin position="493"/>
        <end position="510"/>
    </location>
</feature>
<dbReference type="Pfam" id="PF00400">
    <property type="entry name" value="WD40"/>
    <property type="match status" value="2"/>
</dbReference>
<evidence type="ECO:0000256" key="3">
    <source>
        <dbReference type="ARBA" id="ARBA00023212"/>
    </source>
</evidence>
<feature type="region of interest" description="Disordered" evidence="4">
    <location>
        <begin position="407"/>
        <end position="434"/>
    </location>
</feature>
<feature type="compositionally biased region" description="Basic and acidic residues" evidence="4">
    <location>
        <begin position="476"/>
        <end position="489"/>
    </location>
</feature>
<dbReference type="InterPro" id="IPR001680">
    <property type="entry name" value="WD40_rpt"/>
</dbReference>
<protein>
    <submittedName>
        <fullName evidence="7">Katanin_con80 domain-containing protein</fullName>
    </submittedName>
</protein>
<reference evidence="7" key="1">
    <citation type="submission" date="2020-12" db="UniProtKB">
        <authorList>
            <consortium name="WormBaseParasite"/>
        </authorList>
    </citation>
    <scope>IDENTIFICATION</scope>
    <source>
        <strain evidence="7">MHco3</strain>
    </source>
</reference>
<dbReference type="InterPro" id="IPR028021">
    <property type="entry name" value="Katanin_C-terminal"/>
</dbReference>
<dbReference type="OrthoDB" id="10251605at2759"/>
<dbReference type="GO" id="GO:0007019">
    <property type="term" value="P:microtubule depolymerization"/>
    <property type="evidence" value="ECO:0007669"/>
    <property type="project" value="TreeGrafter"/>
</dbReference>
<evidence type="ECO:0000256" key="4">
    <source>
        <dbReference type="SAM" id="MobiDB-lite"/>
    </source>
</evidence>
<feature type="compositionally biased region" description="Polar residues" evidence="4">
    <location>
        <begin position="360"/>
        <end position="373"/>
    </location>
</feature>
<dbReference type="Gene3D" id="2.130.10.10">
    <property type="entry name" value="YVTN repeat-like/Quinoprotein amine dehydrogenase"/>
    <property type="match status" value="1"/>
</dbReference>
<dbReference type="Pfam" id="PF13925">
    <property type="entry name" value="Katanin_con80"/>
    <property type="match status" value="1"/>
</dbReference>
<evidence type="ECO:0000256" key="2">
    <source>
        <dbReference type="ARBA" id="ARBA00022490"/>
    </source>
</evidence>
<sequence length="685" mass="75751">MKTYDIVPPSNVFPPPVHATLSTRSRCIFVANPLTVHSLHNIDVEVPTLPFNGHVDCLRLSMDERNLAVASNDLIKLIDLTRGRGIRNLSGHSSTVKAITPRRSTVYSWVSGSLDSSWIVWDSRSHPANVLQVRTTGPVRCVELSPDDIILTVGTDSTLQLYDMRKREYLKQFPSPTHGATFHPSQRMVATFGAERVVRFWCLDELGPIAMSDAFSSEIRCAQFASPSSRIDPVLCACTDHYVKTLTYEPCESLAVNQLGDLRKVLNMNVSADGVGVICTDSVGAVSYSVIPMEELVQGPRDSVDFSDDGEDDDISLSDEVAILTLRGESPSIPLPRETISVPSAIHLSSSDCGIDNTLSSGSNRVSLPVRSSSSDREHKYRTPSRNPLKTNSLFFLYLQGRTETDRSILGRPRSPSMSAIHSSNDSQSSRLRDGSRLICRSVSPLNGASTRETIVVAPRSVEKMRPLAPTTSTKPPREPNRSLQRDGRVNAYASTDDANPQSRKNSTQGLSLEEFAAKAEKGHYMAIMQAEKTSIGVHQLTASLKHGGICAMLKDGLFADESAVTVMLRMFNETKRWDINICSMYLSRIKDFLQDTSLPESCRQVALSSLQCIATGLIDSLRICTRAPVSTIGVDVAAEERKKKADDCIQELKDLRDRREHFYRKLSQEEVYRLDAIMVFLKPL</sequence>
<dbReference type="AlphaFoldDB" id="A0A7I4XX94"/>
<evidence type="ECO:0000313" key="6">
    <source>
        <dbReference type="Proteomes" id="UP000025227"/>
    </source>
</evidence>
<keyword evidence="3" id="KW-0206">Cytoskeleton</keyword>
<dbReference type="GO" id="GO:0008352">
    <property type="term" value="C:katanin complex"/>
    <property type="evidence" value="ECO:0007669"/>
    <property type="project" value="TreeGrafter"/>
</dbReference>
<dbReference type="WBParaSite" id="HCON_00020030-00001">
    <property type="protein sequence ID" value="HCON_00020030-00001"/>
    <property type="gene ID" value="HCON_00020030"/>
</dbReference>
<feature type="region of interest" description="Disordered" evidence="4">
    <location>
        <begin position="460"/>
        <end position="510"/>
    </location>
</feature>
<dbReference type="OMA" id="NTERLEM"/>
<feature type="region of interest" description="Disordered" evidence="4">
    <location>
        <begin position="360"/>
        <end position="387"/>
    </location>
</feature>
<evidence type="ECO:0000259" key="5">
    <source>
        <dbReference type="Pfam" id="PF13925"/>
    </source>
</evidence>
<name>A0A7I4XX94_HAECO</name>
<keyword evidence="2" id="KW-0963">Cytoplasm</keyword>
<dbReference type="PANTHER" id="PTHR19845:SF0">
    <property type="entry name" value="KATANIN P80 WD40 REPEAT-CONTAINING SUBUNIT B1"/>
    <property type="match status" value="1"/>
</dbReference>
<dbReference type="GO" id="GO:0008017">
    <property type="term" value="F:microtubule binding"/>
    <property type="evidence" value="ECO:0007669"/>
    <property type="project" value="InterPro"/>
</dbReference>
<dbReference type="InterPro" id="IPR036322">
    <property type="entry name" value="WD40_repeat_dom_sf"/>
</dbReference>
<proteinExistence type="predicted"/>
<dbReference type="PANTHER" id="PTHR19845">
    <property type="entry name" value="KATANIN P80 SUBUNIT"/>
    <property type="match status" value="1"/>
</dbReference>
<comment type="subcellular location">
    <subcellularLocation>
        <location evidence="1">Cytoplasm</location>
        <location evidence="1">Cytoskeleton</location>
    </subcellularLocation>
</comment>
<feature type="compositionally biased region" description="Polar residues" evidence="4">
    <location>
        <begin position="416"/>
        <end position="430"/>
    </location>
</feature>